<sequence>MGDMATNGNPDFGILLLLAEQEFVRELRAATAELGFDDQGRSDGFVLRTLGRAPSTISTLATRLDITKQGAAQIIDDMEARGYVERHPDPTDGRARLIHLSERGRAALAAARRFHQAYERRLRKTHGDEAIDAMRTVFTAMAGEESTTDPHFRPLMF</sequence>
<name>A0ABP3ZSE5_9ACTN</name>
<evidence type="ECO:0000313" key="2">
    <source>
        <dbReference type="EMBL" id="GAA0924875.1"/>
    </source>
</evidence>
<proteinExistence type="predicted"/>
<accession>A0ABP3ZSE5</accession>
<dbReference type="SUPFAM" id="SSF46785">
    <property type="entry name" value="Winged helix' DNA-binding domain"/>
    <property type="match status" value="1"/>
</dbReference>
<keyword evidence="3" id="KW-1185">Reference proteome</keyword>
<evidence type="ECO:0000259" key="1">
    <source>
        <dbReference type="PROSITE" id="PS50995"/>
    </source>
</evidence>
<dbReference type="SMART" id="SM00347">
    <property type="entry name" value="HTH_MARR"/>
    <property type="match status" value="1"/>
</dbReference>
<dbReference type="InterPro" id="IPR039422">
    <property type="entry name" value="MarR/SlyA-like"/>
</dbReference>
<dbReference type="InterPro" id="IPR036390">
    <property type="entry name" value="WH_DNA-bd_sf"/>
</dbReference>
<comment type="caution">
    <text evidence="2">The sequence shown here is derived from an EMBL/GenBank/DDBJ whole genome shotgun (WGS) entry which is preliminary data.</text>
</comment>
<dbReference type="InterPro" id="IPR000835">
    <property type="entry name" value="HTH_MarR-typ"/>
</dbReference>
<gene>
    <name evidence="2" type="ORF">GCM10009554_04020</name>
</gene>
<protein>
    <recommendedName>
        <fullName evidence="1">HTH marR-type domain-containing protein</fullName>
    </recommendedName>
</protein>
<dbReference type="Gene3D" id="1.10.10.10">
    <property type="entry name" value="Winged helix-like DNA-binding domain superfamily/Winged helix DNA-binding domain"/>
    <property type="match status" value="1"/>
</dbReference>
<dbReference type="Pfam" id="PF12802">
    <property type="entry name" value="MarR_2"/>
    <property type="match status" value="1"/>
</dbReference>
<dbReference type="Proteomes" id="UP001500542">
    <property type="component" value="Unassembled WGS sequence"/>
</dbReference>
<feature type="domain" description="HTH marR-type" evidence="1">
    <location>
        <begin position="9"/>
        <end position="143"/>
    </location>
</feature>
<evidence type="ECO:0000313" key="3">
    <source>
        <dbReference type="Proteomes" id="UP001500542"/>
    </source>
</evidence>
<dbReference type="EMBL" id="BAAAHK010000001">
    <property type="protein sequence ID" value="GAA0924875.1"/>
    <property type="molecule type" value="Genomic_DNA"/>
</dbReference>
<dbReference type="PROSITE" id="PS50995">
    <property type="entry name" value="HTH_MARR_2"/>
    <property type="match status" value="1"/>
</dbReference>
<dbReference type="InterPro" id="IPR036388">
    <property type="entry name" value="WH-like_DNA-bd_sf"/>
</dbReference>
<dbReference type="PANTHER" id="PTHR33164:SF99">
    <property type="entry name" value="MARR FAMILY REGULATORY PROTEIN"/>
    <property type="match status" value="1"/>
</dbReference>
<reference evidence="3" key="1">
    <citation type="journal article" date="2019" name="Int. J. Syst. Evol. Microbiol.">
        <title>The Global Catalogue of Microorganisms (GCM) 10K type strain sequencing project: providing services to taxonomists for standard genome sequencing and annotation.</title>
        <authorList>
            <consortium name="The Broad Institute Genomics Platform"/>
            <consortium name="The Broad Institute Genome Sequencing Center for Infectious Disease"/>
            <person name="Wu L."/>
            <person name="Ma J."/>
        </authorList>
    </citation>
    <scope>NUCLEOTIDE SEQUENCE [LARGE SCALE GENOMIC DNA]</scope>
    <source>
        <strain evidence="3">JCM 10977</strain>
    </source>
</reference>
<dbReference type="PANTHER" id="PTHR33164">
    <property type="entry name" value="TRANSCRIPTIONAL REGULATOR, MARR FAMILY"/>
    <property type="match status" value="1"/>
</dbReference>
<organism evidence="2 3">
    <name type="scientific">Kribbella koreensis</name>
    <dbReference type="NCBI Taxonomy" id="57909"/>
    <lineage>
        <taxon>Bacteria</taxon>
        <taxon>Bacillati</taxon>
        <taxon>Actinomycetota</taxon>
        <taxon>Actinomycetes</taxon>
        <taxon>Propionibacteriales</taxon>
        <taxon>Kribbellaceae</taxon>
        <taxon>Kribbella</taxon>
    </lineage>
</organism>